<sequence>MTTPSEFTELYRIRKLHNLLFQNAERQSNPDFGRRNLPWPVGSEAFTLCCILSASKKLMQDCTHAWRRASMELLKAVEKSASGRPVQGLQPSQPRLIVWWPRSVLPLSSRARWLETKITYSNLRLRNWPFDQSCSMEGNPSRIWRVEPGASPYRSSGFWIGPWVAPYARGLAKDRGIWTHMDATQETCPKSG</sequence>
<keyword evidence="2" id="KW-1185">Reference proteome</keyword>
<dbReference type="Proteomes" id="UP000479000">
    <property type="component" value="Unassembled WGS sequence"/>
</dbReference>
<name>A0A6H5GYD0_9HEMI</name>
<dbReference type="AlphaFoldDB" id="A0A6H5GYD0"/>
<organism evidence="1 2">
    <name type="scientific">Nesidiocoris tenuis</name>
    <dbReference type="NCBI Taxonomy" id="355587"/>
    <lineage>
        <taxon>Eukaryota</taxon>
        <taxon>Metazoa</taxon>
        <taxon>Ecdysozoa</taxon>
        <taxon>Arthropoda</taxon>
        <taxon>Hexapoda</taxon>
        <taxon>Insecta</taxon>
        <taxon>Pterygota</taxon>
        <taxon>Neoptera</taxon>
        <taxon>Paraneoptera</taxon>
        <taxon>Hemiptera</taxon>
        <taxon>Heteroptera</taxon>
        <taxon>Panheteroptera</taxon>
        <taxon>Cimicomorpha</taxon>
        <taxon>Miridae</taxon>
        <taxon>Dicyphina</taxon>
        <taxon>Nesidiocoris</taxon>
    </lineage>
</organism>
<protein>
    <submittedName>
        <fullName evidence="1">Uncharacterized protein</fullName>
    </submittedName>
</protein>
<evidence type="ECO:0000313" key="2">
    <source>
        <dbReference type="Proteomes" id="UP000479000"/>
    </source>
</evidence>
<evidence type="ECO:0000313" key="1">
    <source>
        <dbReference type="EMBL" id="CAB0008022.1"/>
    </source>
</evidence>
<reference evidence="1 2" key="1">
    <citation type="submission" date="2020-02" db="EMBL/GenBank/DDBJ databases">
        <authorList>
            <person name="Ferguson B K."/>
        </authorList>
    </citation>
    <scope>NUCLEOTIDE SEQUENCE [LARGE SCALE GENOMIC DNA]</scope>
</reference>
<proteinExistence type="predicted"/>
<accession>A0A6H5GYD0</accession>
<dbReference type="EMBL" id="CADCXU010019945">
    <property type="protein sequence ID" value="CAB0008022.1"/>
    <property type="molecule type" value="Genomic_DNA"/>
</dbReference>
<gene>
    <name evidence="1" type="ORF">NTEN_LOCUS13268</name>
</gene>